<feature type="signal peptide" evidence="2">
    <location>
        <begin position="1"/>
        <end position="22"/>
    </location>
</feature>
<evidence type="ECO:0000313" key="3">
    <source>
        <dbReference type="EMBL" id="BCK88446.1"/>
    </source>
</evidence>
<keyword evidence="4" id="KW-1185">Reference proteome</keyword>
<feature type="compositionally biased region" description="Basic residues" evidence="1">
    <location>
        <begin position="41"/>
        <end position="56"/>
    </location>
</feature>
<keyword evidence="2" id="KW-0732">Signal</keyword>
<dbReference type="KEGG" id="seme:MIZ01_2250"/>
<dbReference type="EMBL" id="AP023423">
    <property type="protein sequence ID" value="BCK88446.1"/>
    <property type="molecule type" value="Genomic_DNA"/>
</dbReference>
<accession>A0AAN2BZU9</accession>
<dbReference type="Proteomes" id="UP001320326">
    <property type="component" value="Chromosome"/>
</dbReference>
<sequence length="64" mass="6358">MNKPLSALIVAVLAAVSMSASAADAAQAGAKKEPAANAKHATMKHHHATATKAKKGAAKDAPKT</sequence>
<proteinExistence type="predicted"/>
<dbReference type="AlphaFoldDB" id="A0AAN2BZU9"/>
<feature type="compositionally biased region" description="Low complexity" evidence="1">
    <location>
        <begin position="23"/>
        <end position="40"/>
    </location>
</feature>
<dbReference type="RefSeq" id="WP_237246965.1">
    <property type="nucleotide sequence ID" value="NZ_AP023423.1"/>
</dbReference>
<name>A0AAN2BZU9_9PROT</name>
<evidence type="ECO:0000256" key="2">
    <source>
        <dbReference type="SAM" id="SignalP"/>
    </source>
</evidence>
<gene>
    <name evidence="3" type="ORF">MIZ01_2250</name>
</gene>
<reference evidence="3 4" key="1">
    <citation type="journal article" date="2022" name="Int. J. Syst. Evol. Microbiol.">
        <title>&lt;i&gt;Sideroxyarcus emersonii&lt;/i&gt; gen. nov. sp. nov., a neutrophilic, microaerobic iron- and thiosulfate-oxidizing bacterium isolated from iron-rich wetland sediment.</title>
        <authorList>
            <person name="Kato S."/>
            <person name="Itoh T."/>
            <person name="Iino T."/>
            <person name="Ohkuma M."/>
        </authorList>
    </citation>
    <scope>NUCLEOTIDE SEQUENCE [LARGE SCALE GENOMIC DNA]</scope>
    <source>
        <strain evidence="3 4">MIZ01</strain>
    </source>
</reference>
<protein>
    <submittedName>
        <fullName evidence="3">Uncharacterized protein</fullName>
    </submittedName>
</protein>
<evidence type="ECO:0000313" key="4">
    <source>
        <dbReference type="Proteomes" id="UP001320326"/>
    </source>
</evidence>
<organism evidence="3 4">
    <name type="scientific">Sideroxyarcus emersonii</name>
    <dbReference type="NCBI Taxonomy" id="2764705"/>
    <lineage>
        <taxon>Bacteria</taxon>
        <taxon>Pseudomonadati</taxon>
        <taxon>Pseudomonadota</taxon>
        <taxon>Betaproteobacteria</taxon>
        <taxon>Nitrosomonadales</taxon>
        <taxon>Gallionellaceae</taxon>
        <taxon>Sideroxyarcus</taxon>
    </lineage>
</organism>
<evidence type="ECO:0000256" key="1">
    <source>
        <dbReference type="SAM" id="MobiDB-lite"/>
    </source>
</evidence>
<feature type="region of interest" description="Disordered" evidence="1">
    <location>
        <begin position="23"/>
        <end position="64"/>
    </location>
</feature>
<feature type="chain" id="PRO_5042857092" evidence="2">
    <location>
        <begin position="23"/>
        <end position="64"/>
    </location>
</feature>